<keyword evidence="9" id="KW-1185">Reference proteome</keyword>
<reference evidence="8 9" key="1">
    <citation type="journal article" date="2025" name="Microbiol. Resour. Announc.">
        <title>Draft genome sequences for Neonectria magnoliae and Neonectria punicea, canker pathogens of Liriodendron tulipifera and Acer saccharum in West Virginia.</title>
        <authorList>
            <person name="Petronek H.M."/>
            <person name="Kasson M.T."/>
            <person name="Metheny A.M."/>
            <person name="Stauder C.M."/>
            <person name="Lovett B."/>
            <person name="Lynch S.C."/>
            <person name="Garnas J.R."/>
            <person name="Kasson L.R."/>
            <person name="Stajich J.E."/>
        </authorList>
    </citation>
    <scope>NUCLEOTIDE SEQUENCE [LARGE SCALE GENOMIC DNA]</scope>
    <source>
        <strain evidence="8 9">NRRL 64653</strain>
    </source>
</reference>
<proteinExistence type="predicted"/>
<keyword evidence="5" id="KW-0325">Glycoprotein</keyword>
<dbReference type="PANTHER" id="PTHR23507">
    <property type="entry name" value="ZGC:174356"/>
    <property type="match status" value="1"/>
</dbReference>
<feature type="transmembrane region" description="Helical" evidence="7">
    <location>
        <begin position="428"/>
        <end position="449"/>
    </location>
</feature>
<evidence type="ECO:0000256" key="6">
    <source>
        <dbReference type="SAM" id="MobiDB-lite"/>
    </source>
</evidence>
<dbReference type="SUPFAM" id="SSF103473">
    <property type="entry name" value="MFS general substrate transporter"/>
    <property type="match status" value="1"/>
</dbReference>
<evidence type="ECO:0000313" key="8">
    <source>
        <dbReference type="EMBL" id="KAK7408499.1"/>
    </source>
</evidence>
<feature type="transmembrane region" description="Helical" evidence="7">
    <location>
        <begin position="461"/>
        <end position="484"/>
    </location>
</feature>
<evidence type="ECO:0000256" key="4">
    <source>
        <dbReference type="ARBA" id="ARBA00023136"/>
    </source>
</evidence>
<keyword evidence="4 7" id="KW-0472">Membrane</keyword>
<feature type="transmembrane region" description="Helical" evidence="7">
    <location>
        <begin position="219"/>
        <end position="242"/>
    </location>
</feature>
<feature type="transmembrane region" description="Helical" evidence="7">
    <location>
        <begin position="248"/>
        <end position="267"/>
    </location>
</feature>
<evidence type="ECO:0000256" key="1">
    <source>
        <dbReference type="ARBA" id="ARBA00004141"/>
    </source>
</evidence>
<dbReference type="InterPro" id="IPR011701">
    <property type="entry name" value="MFS"/>
</dbReference>
<gene>
    <name evidence="8" type="ORF">QQX98_009314</name>
</gene>
<evidence type="ECO:0000256" key="7">
    <source>
        <dbReference type="SAM" id="Phobius"/>
    </source>
</evidence>
<feature type="transmembrane region" description="Helical" evidence="7">
    <location>
        <begin position="327"/>
        <end position="352"/>
    </location>
</feature>
<evidence type="ECO:0000256" key="5">
    <source>
        <dbReference type="ARBA" id="ARBA00023180"/>
    </source>
</evidence>
<keyword evidence="3 7" id="KW-1133">Transmembrane helix</keyword>
<name>A0ABR1GSQ6_9HYPO</name>
<evidence type="ECO:0000256" key="2">
    <source>
        <dbReference type="ARBA" id="ARBA00022692"/>
    </source>
</evidence>
<accession>A0ABR1GSQ6</accession>
<feature type="transmembrane region" description="Helical" evidence="7">
    <location>
        <begin position="496"/>
        <end position="516"/>
    </location>
</feature>
<evidence type="ECO:0000256" key="3">
    <source>
        <dbReference type="ARBA" id="ARBA00022989"/>
    </source>
</evidence>
<keyword evidence="2 7" id="KW-0812">Transmembrane</keyword>
<dbReference type="Pfam" id="PF07690">
    <property type="entry name" value="MFS_1"/>
    <property type="match status" value="1"/>
</dbReference>
<dbReference type="Gene3D" id="1.20.1250.20">
    <property type="entry name" value="MFS general substrate transporter like domains"/>
    <property type="match status" value="1"/>
</dbReference>
<comment type="subcellular location">
    <subcellularLocation>
        <location evidence="1">Membrane</location>
        <topology evidence="1">Multi-pass membrane protein</topology>
    </subcellularLocation>
</comment>
<feature type="region of interest" description="Disordered" evidence="6">
    <location>
        <begin position="1"/>
        <end position="40"/>
    </location>
</feature>
<feature type="transmembrane region" description="Helical" evidence="7">
    <location>
        <begin position="60"/>
        <end position="78"/>
    </location>
</feature>
<feature type="transmembrane region" description="Helical" evidence="7">
    <location>
        <begin position="152"/>
        <end position="175"/>
    </location>
</feature>
<dbReference type="Proteomes" id="UP001498476">
    <property type="component" value="Unassembled WGS sequence"/>
</dbReference>
<dbReference type="InterPro" id="IPR036259">
    <property type="entry name" value="MFS_trans_sf"/>
</dbReference>
<protein>
    <recommendedName>
        <fullName evidence="10">Major facilitator superfamily (MFS) profile domain-containing protein</fullName>
    </recommendedName>
</protein>
<evidence type="ECO:0000313" key="9">
    <source>
        <dbReference type="Proteomes" id="UP001498476"/>
    </source>
</evidence>
<feature type="compositionally biased region" description="Basic and acidic residues" evidence="6">
    <location>
        <begin position="1"/>
        <end position="11"/>
    </location>
</feature>
<comment type="caution">
    <text evidence="8">The sequence shown here is derived from an EMBL/GenBank/DDBJ whole genome shotgun (WGS) entry which is preliminary data.</text>
</comment>
<feature type="transmembrane region" description="Helical" evidence="7">
    <location>
        <begin position="402"/>
        <end position="422"/>
    </location>
</feature>
<evidence type="ECO:0008006" key="10">
    <source>
        <dbReference type="Google" id="ProtNLM"/>
    </source>
</evidence>
<feature type="transmembrane region" description="Helical" evidence="7">
    <location>
        <begin position="364"/>
        <end position="390"/>
    </location>
</feature>
<sequence length="528" mass="58831">MSRSDSRHDGPTMDLDVESDTGNYTQAADSEEAPLLEESPVLPNDLPADIVPPKSFRFRVLLMCIVFLFIVEVSQFIMEPPLQKIMEDIICRKYYPDHSLQEPSILDRRCKNDEVQRTLAMVRGWSLSFEMATPILAQFPFGIIADKYGRRPVLFLSVFGCLLQSCWVMLVLYFPDVFSIWAMLPGSLFYLIGGGGPMASAMVWTIVADVVPVAERTSVFYQITATVLIINIIVNPISAWLLHFDPWIPMWLAFGFLIAGTCCTLAIPETLGLRRKADDRRRHGTNAHEPDHEDTEPLKHHILKQAWFTVKNDMGHVWRFIFASKSIMILILAISAHMPIRLAFASILLQYISKRFDWDWSTATYVLTVGIIATVATLLVVLPLASALVTKHYRYSPMRRDLFLSRVSILFLVAGVLLMAFAGVPWLFVTSLVIASMGNAFNTLCRALVNAVVEPHTVATLNTTISLAEMIIAVISGPAVGWLMSQGMHLGGAWQGLPFLVMAFLAVVISVAMFAFRIPAGVAQAHEG</sequence>
<dbReference type="EMBL" id="JAZAVJ010000184">
    <property type="protein sequence ID" value="KAK7408499.1"/>
    <property type="molecule type" value="Genomic_DNA"/>
</dbReference>
<organism evidence="8 9">
    <name type="scientific">Neonectria punicea</name>
    <dbReference type="NCBI Taxonomy" id="979145"/>
    <lineage>
        <taxon>Eukaryota</taxon>
        <taxon>Fungi</taxon>
        <taxon>Dikarya</taxon>
        <taxon>Ascomycota</taxon>
        <taxon>Pezizomycotina</taxon>
        <taxon>Sordariomycetes</taxon>
        <taxon>Hypocreomycetidae</taxon>
        <taxon>Hypocreales</taxon>
        <taxon>Nectriaceae</taxon>
        <taxon>Neonectria</taxon>
    </lineage>
</organism>
<dbReference type="PANTHER" id="PTHR23507:SF1">
    <property type="entry name" value="FI18259P1-RELATED"/>
    <property type="match status" value="1"/>
</dbReference>
<feature type="transmembrane region" description="Helical" evidence="7">
    <location>
        <begin position="187"/>
        <end position="207"/>
    </location>
</feature>